<dbReference type="GO" id="GO:0016818">
    <property type="term" value="F:hydrolase activity, acting on acid anhydrides, in phosphorus-containing anhydrides"/>
    <property type="evidence" value="ECO:0007669"/>
    <property type="project" value="InterPro"/>
</dbReference>
<dbReference type="Pfam" id="PF00929">
    <property type="entry name" value="RNase_T"/>
    <property type="match status" value="1"/>
</dbReference>
<dbReference type="InterPro" id="IPR014013">
    <property type="entry name" value="Helic_SF1/SF2_ATP-bd_DinG/Rad3"/>
</dbReference>
<dbReference type="GO" id="GO:0003677">
    <property type="term" value="F:DNA binding"/>
    <property type="evidence" value="ECO:0007669"/>
    <property type="project" value="InterPro"/>
</dbReference>
<keyword evidence="2" id="KW-0548">Nucleotidyltransferase</keyword>
<dbReference type="GeneID" id="94545804"/>
<dbReference type="RefSeq" id="WP_070229880.1">
    <property type="nucleotide sequence ID" value="NZ_BJYO01000002.1"/>
</dbReference>
<evidence type="ECO:0000256" key="5">
    <source>
        <dbReference type="ARBA" id="ARBA00022741"/>
    </source>
</evidence>
<dbReference type="Gene3D" id="3.30.420.10">
    <property type="entry name" value="Ribonuclease H-like superfamily/Ribonuclease H"/>
    <property type="match status" value="1"/>
</dbReference>
<keyword evidence="9" id="KW-0239">DNA-directed DNA polymerase</keyword>
<evidence type="ECO:0000256" key="8">
    <source>
        <dbReference type="ARBA" id="ARBA00022840"/>
    </source>
</evidence>
<dbReference type="Pfam" id="PF00270">
    <property type="entry name" value="DEAD"/>
    <property type="match status" value="1"/>
</dbReference>
<dbReference type="AlphaFoldDB" id="A0A288Q6D6"/>
<dbReference type="EMBL" id="QRAS01000001">
    <property type="protein sequence ID" value="RDL11809.1"/>
    <property type="molecule type" value="Genomic_DNA"/>
</dbReference>
<gene>
    <name evidence="10 11" type="primary">dinG</name>
    <name evidence="12" type="ORF">DFP99_0228</name>
</gene>
<comment type="function">
    <text evidence="10 11">3'-5' exonuclease.</text>
</comment>
<protein>
    <recommendedName>
        <fullName evidence="10 11">3'-5' exonuclease DinG</fullName>
        <ecNumber evidence="10 11">3.1.-.-</ecNumber>
    </recommendedName>
</protein>
<keyword evidence="4 10" id="KW-0540">Nuclease</keyword>
<dbReference type="GO" id="GO:0005829">
    <property type="term" value="C:cytosol"/>
    <property type="evidence" value="ECO:0007669"/>
    <property type="project" value="TreeGrafter"/>
</dbReference>
<organism evidence="12 13">
    <name type="scientific">Weissella soli</name>
    <dbReference type="NCBI Taxonomy" id="155866"/>
    <lineage>
        <taxon>Bacteria</taxon>
        <taxon>Bacillati</taxon>
        <taxon>Bacillota</taxon>
        <taxon>Bacilli</taxon>
        <taxon>Lactobacillales</taxon>
        <taxon>Lactobacillaceae</taxon>
        <taxon>Weissella</taxon>
    </lineage>
</organism>
<keyword evidence="6 10" id="KW-0378">Hydrolase</keyword>
<sequence length="942" mass="106429">MINKEIYAVVDLETTRTRMTDGRIIQIAIAFVQKNKIINQFNTLINPGNRERIPKMITQLTGITPKMVADAPFFEDVAFTLHAMLSGTIFVAHNVNFDLPFLNAEFERVGLTSLKNEAIDTEPLSRILWPTAPAYRLRDLTTYLNIEHGHPHQADSDAIATAELLVKIFDKARALPMITLQTLTEMPLVLPMDSRMILVEALAANRQSPEPLPSQLQVVDGLAIRRYSMPDPVHKRIADKFPAKKAAKEKLFGDRFEYRDEQAKMMNLIHTHFNDSELSTVPGQSSLVMEAPTGLGKTLGFLLPMAYLAVETGRKVVVAEPTITMQHQVQTVVEEQLKPLLSFDIRVAVLKGHLNYLNLQSFKRMLKRDEGSIPMQLAKAQMLVWLTETLTGDFDELNLNNVSQEFLARVAQPANNPAASSFAQYEFTARQAVLAEEADFIIVNHAYMVSHHADMVFQLKPYLVIDEAQHLPDTVITQSRHQVNFKQWGDVVHAGLDILAAHHQPSLQSVFERLHGGSRMLTNLRNQLQLLEDQLPKVEQKLYRRFGMQKGLELDHKQVVDSEIELADLAQFFLDNADLINAIQRAVTVLTDGLETMLTNFAEADQTFSVSERQELADFRRIVGQINTNSNRINQFKNELVMYPTASIFWLSESLGGATPSVRLAGGLLHTTNYFKQRIYPNFMPPVLTGATLFTSKKSGYLFNRFDLDEDSATSYRFGDVFDYAKQSQLLLVKNAPLPTSYNYADYLAEQLLKIADAVEENTLVLFTSNDMIAHVYNRMQNNHEYGDVSTTILAQGISGTRNKILRRLETEKPMMVLGSASFWEGIDLPGDQLRLVIMARLPFEQPDNIVAKAEEAVLISQGRQPFYQSTLPKAILRFRQGVGRLIRSQDDYGAIIVFDSRLISKSYGRSVRNMMPEAMPQLEVLDTEVVPILTDFFAQHE</sequence>
<evidence type="ECO:0000256" key="7">
    <source>
        <dbReference type="ARBA" id="ARBA00022839"/>
    </source>
</evidence>
<keyword evidence="3" id="KW-0235">DNA replication</keyword>
<dbReference type="GO" id="GO:0045004">
    <property type="term" value="P:DNA replication proofreading"/>
    <property type="evidence" value="ECO:0007669"/>
    <property type="project" value="TreeGrafter"/>
</dbReference>
<keyword evidence="12" id="KW-0347">Helicase</keyword>
<dbReference type="PANTHER" id="PTHR30231">
    <property type="entry name" value="DNA POLYMERASE III SUBUNIT EPSILON"/>
    <property type="match status" value="1"/>
</dbReference>
<evidence type="ECO:0000313" key="13">
    <source>
        <dbReference type="Proteomes" id="UP000254912"/>
    </source>
</evidence>
<keyword evidence="7 10" id="KW-0269">Exonuclease</keyword>
<dbReference type="InterPro" id="IPR006310">
    <property type="entry name" value="DinG"/>
</dbReference>
<comment type="caution">
    <text evidence="12">The sequence shown here is derived from an EMBL/GenBank/DDBJ whole genome shotgun (WGS) entry which is preliminary data.</text>
</comment>
<dbReference type="InterPro" id="IPR036397">
    <property type="entry name" value="RNaseH_sf"/>
</dbReference>
<dbReference type="InterPro" id="IPR006555">
    <property type="entry name" value="ATP-dep_Helicase_C"/>
</dbReference>
<dbReference type="PROSITE" id="PS51193">
    <property type="entry name" value="HELICASE_ATP_BIND_2"/>
    <property type="match status" value="1"/>
</dbReference>
<dbReference type="SUPFAM" id="SSF53098">
    <property type="entry name" value="Ribonuclease H-like"/>
    <property type="match status" value="1"/>
</dbReference>
<dbReference type="CDD" id="cd06127">
    <property type="entry name" value="DEDDh"/>
    <property type="match status" value="1"/>
</dbReference>
<dbReference type="GO" id="GO:0008408">
    <property type="term" value="F:3'-5' exonuclease activity"/>
    <property type="evidence" value="ECO:0007669"/>
    <property type="project" value="UniProtKB-UniRule"/>
</dbReference>
<dbReference type="Proteomes" id="UP000254912">
    <property type="component" value="Unassembled WGS sequence"/>
</dbReference>
<dbReference type="Pfam" id="PF13307">
    <property type="entry name" value="Helicase_C_2"/>
    <property type="match status" value="1"/>
</dbReference>
<evidence type="ECO:0000256" key="2">
    <source>
        <dbReference type="ARBA" id="ARBA00022695"/>
    </source>
</evidence>
<dbReference type="InterPro" id="IPR012337">
    <property type="entry name" value="RNaseH-like_sf"/>
</dbReference>
<dbReference type="KEGG" id="wso:WSWS_00598"/>
<reference evidence="12 13" key="1">
    <citation type="submission" date="2018-07" db="EMBL/GenBank/DDBJ databases">
        <title>Genomic Encyclopedia of Type Strains, Phase III (KMG-III): the genomes of soil and plant-associated and newly described type strains.</title>
        <authorList>
            <person name="Whitman W."/>
        </authorList>
    </citation>
    <scope>NUCLEOTIDE SEQUENCE [LARGE SCALE GENOMIC DNA]</scope>
    <source>
        <strain evidence="12 13">CECT 7031</strain>
    </source>
</reference>
<dbReference type="NCBIfam" id="TIGR01407">
    <property type="entry name" value="dinG_rel"/>
    <property type="match status" value="1"/>
</dbReference>
<dbReference type="GO" id="GO:0005524">
    <property type="term" value="F:ATP binding"/>
    <property type="evidence" value="ECO:0007669"/>
    <property type="project" value="UniProtKB-UniRule"/>
</dbReference>
<evidence type="ECO:0000256" key="11">
    <source>
        <dbReference type="RuleBase" id="RU364106"/>
    </source>
</evidence>
<keyword evidence="1" id="KW-0808">Transferase</keyword>
<keyword evidence="8 10" id="KW-0067">ATP-binding</keyword>
<keyword evidence="5 10" id="KW-0547">Nucleotide-binding</keyword>
<comment type="similarity">
    <text evidence="10 11">Belongs to the helicase family. DinG subfamily. Type 2 sub-subfamily.</text>
</comment>
<dbReference type="FunFam" id="3.30.420.10:FF:000045">
    <property type="entry name" value="3'-5' exonuclease DinG"/>
    <property type="match status" value="1"/>
</dbReference>
<keyword evidence="13" id="KW-1185">Reference proteome</keyword>
<dbReference type="SMART" id="SM00491">
    <property type="entry name" value="HELICc2"/>
    <property type="match status" value="1"/>
</dbReference>
<dbReference type="InterPro" id="IPR006054">
    <property type="entry name" value="DnaQ"/>
</dbReference>
<evidence type="ECO:0000256" key="6">
    <source>
        <dbReference type="ARBA" id="ARBA00022801"/>
    </source>
</evidence>
<evidence type="ECO:0000256" key="1">
    <source>
        <dbReference type="ARBA" id="ARBA00022679"/>
    </source>
</evidence>
<dbReference type="HAMAP" id="MF_02206">
    <property type="entry name" value="DinG_exonucl"/>
    <property type="match status" value="1"/>
</dbReference>
<proteinExistence type="inferred from homology"/>
<evidence type="ECO:0000256" key="4">
    <source>
        <dbReference type="ARBA" id="ARBA00022722"/>
    </source>
</evidence>
<evidence type="ECO:0000256" key="9">
    <source>
        <dbReference type="ARBA" id="ARBA00022932"/>
    </source>
</evidence>
<dbReference type="InterPro" id="IPR013520">
    <property type="entry name" value="Ribonucl_H"/>
</dbReference>
<dbReference type="InterPro" id="IPR011545">
    <property type="entry name" value="DEAD/DEAH_box_helicase_dom"/>
</dbReference>
<evidence type="ECO:0000256" key="10">
    <source>
        <dbReference type="HAMAP-Rule" id="MF_02206"/>
    </source>
</evidence>
<accession>A0A288Q6D6</accession>
<evidence type="ECO:0000313" key="12">
    <source>
        <dbReference type="EMBL" id="RDL11809.1"/>
    </source>
</evidence>
<feature type="short sequence motif" description="DEAH box" evidence="10">
    <location>
        <begin position="466"/>
        <end position="469"/>
    </location>
</feature>
<dbReference type="SMART" id="SM00479">
    <property type="entry name" value="EXOIII"/>
    <property type="match status" value="1"/>
</dbReference>
<dbReference type="GO" id="GO:0004386">
    <property type="term" value="F:helicase activity"/>
    <property type="evidence" value="ECO:0007669"/>
    <property type="project" value="UniProtKB-KW"/>
</dbReference>
<dbReference type="NCBIfam" id="TIGR00573">
    <property type="entry name" value="dnaq"/>
    <property type="match status" value="1"/>
</dbReference>
<feature type="binding site" evidence="10">
    <location>
        <begin position="291"/>
        <end position="298"/>
    </location>
    <ligand>
        <name>ATP</name>
        <dbReference type="ChEBI" id="CHEBI:30616"/>
    </ligand>
</feature>
<dbReference type="GO" id="GO:0003887">
    <property type="term" value="F:DNA-directed DNA polymerase activity"/>
    <property type="evidence" value="ECO:0007669"/>
    <property type="project" value="UniProtKB-KW"/>
</dbReference>
<dbReference type="SUPFAM" id="SSF52540">
    <property type="entry name" value="P-loop containing nucleoside triphosphate hydrolases"/>
    <property type="match status" value="2"/>
</dbReference>
<dbReference type="EC" id="3.1.-.-" evidence="10 11"/>
<evidence type="ECO:0000256" key="3">
    <source>
        <dbReference type="ARBA" id="ARBA00022705"/>
    </source>
</evidence>
<dbReference type="PANTHER" id="PTHR30231:SF41">
    <property type="entry name" value="DNA POLYMERASE III SUBUNIT EPSILON"/>
    <property type="match status" value="1"/>
</dbReference>
<name>A0A288Q6D6_9LACO</name>
<dbReference type="Gene3D" id="3.40.50.300">
    <property type="entry name" value="P-loop containing nucleotide triphosphate hydrolases"/>
    <property type="match status" value="2"/>
</dbReference>
<dbReference type="InterPro" id="IPR027417">
    <property type="entry name" value="P-loop_NTPase"/>
</dbReference>